<feature type="transmembrane region" description="Helical" evidence="1">
    <location>
        <begin position="12"/>
        <end position="35"/>
    </location>
</feature>
<dbReference type="PATRIC" id="fig|1276246.3.peg.779"/>
<evidence type="ECO:0000313" key="3">
    <source>
        <dbReference type="Proteomes" id="UP000019267"/>
    </source>
</evidence>
<dbReference type="eggNOG" id="ENOG50341PA">
    <property type="taxonomic scope" value="Bacteria"/>
</dbReference>
<feature type="transmembrane region" description="Helical" evidence="1">
    <location>
        <begin position="98"/>
        <end position="116"/>
    </location>
</feature>
<dbReference type="HOGENOM" id="CLU_1033715_0_0_14"/>
<feature type="transmembrane region" description="Helical" evidence="1">
    <location>
        <begin position="128"/>
        <end position="151"/>
    </location>
</feature>
<feature type="transmembrane region" description="Helical" evidence="1">
    <location>
        <begin position="215"/>
        <end position="240"/>
    </location>
</feature>
<reference evidence="2 3" key="1">
    <citation type="journal article" date="2014" name="Genome Biol. Evol.">
        <title>Molecular evolution of the substrate utilization strategies and putative virulence factors in mosquito-associated Spiroplasma species.</title>
        <authorList>
            <person name="Chang T.H."/>
            <person name="Lo W.S."/>
            <person name="Ku C."/>
            <person name="Chen L.L."/>
            <person name="Kuo C.H."/>
        </authorList>
    </citation>
    <scope>NUCLEOTIDE SEQUENCE [LARGE SCALE GENOMIC DNA]</scope>
    <source>
        <strain evidence="2">AES-1</strain>
    </source>
</reference>
<dbReference type="Proteomes" id="UP000019267">
    <property type="component" value="Chromosome"/>
</dbReference>
<evidence type="ECO:0000256" key="1">
    <source>
        <dbReference type="SAM" id="Phobius"/>
    </source>
</evidence>
<dbReference type="EMBL" id="CP006681">
    <property type="protein sequence ID" value="AHI53123.1"/>
    <property type="molecule type" value="Genomic_DNA"/>
</dbReference>
<evidence type="ECO:0008006" key="4">
    <source>
        <dbReference type="Google" id="ProtNLM"/>
    </source>
</evidence>
<organism evidence="2 3">
    <name type="scientific">Spiroplasma culicicola AES-1</name>
    <dbReference type="NCBI Taxonomy" id="1276246"/>
    <lineage>
        <taxon>Bacteria</taxon>
        <taxon>Bacillati</taxon>
        <taxon>Mycoplasmatota</taxon>
        <taxon>Mollicutes</taxon>
        <taxon>Entomoplasmatales</taxon>
        <taxon>Spiroplasmataceae</taxon>
        <taxon>Spiroplasma</taxon>
    </lineage>
</organism>
<proteinExistence type="predicted"/>
<dbReference type="AlphaFoldDB" id="W6A7K8"/>
<accession>W6A7K8</accession>
<dbReference type="STRING" id="1276246.SCULI_v1c07820"/>
<dbReference type="KEGG" id="scq:SCULI_v1c07820"/>
<sequence length="254" mass="31058">MKKQVWYKEWIWYYHFLLFCVFLGFLLWGLYLAVFVEHWYFKNNNMPEALINYDILMSFYSVQVNIATIVWLLFYLINFNKRTGGGITSNRFRMTIMNLNLVVFIIFWIGIIVYMNEDLNFLKLYTNWQIICTVVTHFICPLSLILIYFFTSGNEQYKYLNMWKYWDIYITYIYSFLYMIYVFTRGKIYGADNINIMKWPYPFLDFDNLFVGSSIIGYMVLITIVFVIWLSLNHWILIFINNCIYKIRKNNNKY</sequence>
<keyword evidence="1" id="KW-0812">Transmembrane</keyword>
<keyword evidence="1" id="KW-0472">Membrane</keyword>
<gene>
    <name evidence="2" type="ORF">SCULI_v1c07820</name>
</gene>
<keyword evidence="3" id="KW-1185">Reference proteome</keyword>
<name>W6A7K8_9MOLU</name>
<keyword evidence="1" id="KW-1133">Transmembrane helix</keyword>
<feature type="transmembrane region" description="Helical" evidence="1">
    <location>
        <begin position="163"/>
        <end position="183"/>
    </location>
</feature>
<evidence type="ECO:0000313" key="2">
    <source>
        <dbReference type="EMBL" id="AHI53123.1"/>
    </source>
</evidence>
<protein>
    <recommendedName>
        <fullName evidence="4">Transmembrane protein</fullName>
    </recommendedName>
</protein>
<feature type="transmembrane region" description="Helical" evidence="1">
    <location>
        <begin position="55"/>
        <end position="77"/>
    </location>
</feature>